<dbReference type="GO" id="GO:0003677">
    <property type="term" value="F:DNA binding"/>
    <property type="evidence" value="ECO:0007669"/>
    <property type="project" value="UniProtKB-UniRule"/>
</dbReference>
<name>A0A939BRE9_9BACL</name>
<proteinExistence type="predicted"/>
<evidence type="ECO:0000313" key="4">
    <source>
        <dbReference type="EMBL" id="MBM7589547.1"/>
    </source>
</evidence>
<evidence type="ECO:0000259" key="3">
    <source>
        <dbReference type="PROSITE" id="PS50977"/>
    </source>
</evidence>
<dbReference type="InterPro" id="IPR036271">
    <property type="entry name" value="Tet_transcr_reg_TetR-rel_C_sf"/>
</dbReference>
<dbReference type="PROSITE" id="PS50977">
    <property type="entry name" value="HTH_TETR_2"/>
    <property type="match status" value="1"/>
</dbReference>
<feature type="domain" description="HTH tetR-type" evidence="3">
    <location>
        <begin position="3"/>
        <end position="63"/>
    </location>
</feature>
<keyword evidence="1 2" id="KW-0238">DNA-binding</keyword>
<dbReference type="EMBL" id="JAFBEB010000003">
    <property type="protein sequence ID" value="MBM7589547.1"/>
    <property type="molecule type" value="Genomic_DNA"/>
</dbReference>
<feature type="DNA-binding region" description="H-T-H motif" evidence="2">
    <location>
        <begin position="26"/>
        <end position="45"/>
    </location>
</feature>
<dbReference type="SUPFAM" id="SSF46689">
    <property type="entry name" value="Homeodomain-like"/>
    <property type="match status" value="1"/>
</dbReference>
<protein>
    <submittedName>
        <fullName evidence="4">AcrR family transcriptional regulator</fullName>
    </submittedName>
</protein>
<sequence>MTNEFKEQIITAFYELAMQRGFARVEMTEVCRQLNLEPEALSQLYPDREALVEDCVMKFFENIDKQISPLLADSQLDTLSKWNRITTVVSKNLEQISLEQTLEFQQHFPELWEKVNVERKKRIGAYERLFAQGIREGVFRPYPPRLIVRLYFLALQECSSTAWLRYDKLTLADSLKKMQRLLLYGLLSPKLIK</sequence>
<accession>A0A939BRE9</accession>
<evidence type="ECO:0000256" key="2">
    <source>
        <dbReference type="PROSITE-ProRule" id="PRU00335"/>
    </source>
</evidence>
<dbReference type="Proteomes" id="UP000717624">
    <property type="component" value="Unassembled WGS sequence"/>
</dbReference>
<comment type="caution">
    <text evidence="4">The sequence shown here is derived from an EMBL/GenBank/DDBJ whole genome shotgun (WGS) entry which is preliminary data.</text>
</comment>
<evidence type="ECO:0000256" key="1">
    <source>
        <dbReference type="ARBA" id="ARBA00023125"/>
    </source>
</evidence>
<dbReference type="RefSeq" id="WP_204517277.1">
    <property type="nucleotide sequence ID" value="NZ_BAABIN010000038.1"/>
</dbReference>
<dbReference type="Gene3D" id="1.10.357.10">
    <property type="entry name" value="Tetracycline Repressor, domain 2"/>
    <property type="match status" value="1"/>
</dbReference>
<evidence type="ECO:0000313" key="5">
    <source>
        <dbReference type="Proteomes" id="UP000717624"/>
    </source>
</evidence>
<dbReference type="AlphaFoldDB" id="A0A939BRE9"/>
<reference evidence="4" key="1">
    <citation type="submission" date="2021-01" db="EMBL/GenBank/DDBJ databases">
        <title>Genomic Encyclopedia of Type Strains, Phase IV (KMG-IV): sequencing the most valuable type-strain genomes for metagenomic binning, comparative biology and taxonomic classification.</title>
        <authorList>
            <person name="Goeker M."/>
        </authorList>
    </citation>
    <scope>NUCLEOTIDE SEQUENCE</scope>
    <source>
        <strain evidence="4">DSM 25523</strain>
    </source>
</reference>
<keyword evidence="5" id="KW-1185">Reference proteome</keyword>
<gene>
    <name evidence="4" type="ORF">JOD01_001147</name>
</gene>
<dbReference type="InterPro" id="IPR001647">
    <property type="entry name" value="HTH_TetR"/>
</dbReference>
<organism evidence="4 5">
    <name type="scientific">Brevibacillus fulvus</name>
    <dbReference type="NCBI Taxonomy" id="1125967"/>
    <lineage>
        <taxon>Bacteria</taxon>
        <taxon>Bacillati</taxon>
        <taxon>Bacillota</taxon>
        <taxon>Bacilli</taxon>
        <taxon>Bacillales</taxon>
        <taxon>Paenibacillaceae</taxon>
        <taxon>Brevibacillus</taxon>
    </lineage>
</organism>
<dbReference type="SUPFAM" id="SSF48498">
    <property type="entry name" value="Tetracyclin repressor-like, C-terminal domain"/>
    <property type="match status" value="1"/>
</dbReference>
<dbReference type="InterPro" id="IPR009057">
    <property type="entry name" value="Homeodomain-like_sf"/>
</dbReference>